<dbReference type="InterPro" id="IPR013653">
    <property type="entry name" value="GCN5-like_dom"/>
</dbReference>
<dbReference type="EC" id="2.3.1.-" evidence="1"/>
<reference evidence="3 4" key="1">
    <citation type="submission" date="2023-11" db="EMBL/GenBank/DDBJ databases">
        <authorList>
            <person name="Hedman E."/>
            <person name="Englund M."/>
            <person name="Stromberg M."/>
            <person name="Nyberg Akerstrom W."/>
            <person name="Nylinder S."/>
            <person name="Jareborg N."/>
            <person name="Kallberg Y."/>
            <person name="Kronander E."/>
        </authorList>
    </citation>
    <scope>NUCLEOTIDE SEQUENCE [LARGE SCALE GENOMIC DNA]</scope>
</reference>
<dbReference type="InterPro" id="IPR016181">
    <property type="entry name" value="Acyl_CoA_acyltransferase"/>
</dbReference>
<evidence type="ECO:0000313" key="3">
    <source>
        <dbReference type="EMBL" id="CAK1584361.1"/>
    </source>
</evidence>
<dbReference type="PROSITE" id="PS51186">
    <property type="entry name" value="GNAT"/>
    <property type="match status" value="2"/>
</dbReference>
<keyword evidence="1" id="KW-0012">Acyltransferase</keyword>
<dbReference type="GO" id="GO:0005739">
    <property type="term" value="C:mitochondrion"/>
    <property type="evidence" value="ECO:0007669"/>
    <property type="project" value="InterPro"/>
</dbReference>
<evidence type="ECO:0000259" key="2">
    <source>
        <dbReference type="PROSITE" id="PS51186"/>
    </source>
</evidence>
<dbReference type="GO" id="GO:0047961">
    <property type="term" value="F:glycine N-acyltransferase activity"/>
    <property type="evidence" value="ECO:0007669"/>
    <property type="project" value="InterPro"/>
</dbReference>
<dbReference type="Gene3D" id="3.40.630.30">
    <property type="match status" value="3"/>
</dbReference>
<dbReference type="Proteomes" id="UP001314205">
    <property type="component" value="Unassembled WGS sequence"/>
</dbReference>
<comment type="caution">
    <text evidence="3">The sequence shown here is derived from an EMBL/GenBank/DDBJ whole genome shotgun (WGS) entry which is preliminary data.</text>
</comment>
<sequence>MESLVKVPYNLWPQLRDLYLLNWPKGASAYCLLDTQINNPKLRKEFNFTVFSPFGDINNGMIGFTHMGESVQVIILPVNNTVMIEKALLITNLIDWNRNVLVPFASPDVVDCLLRLSKTKKITIIYENGKGVKHLLEKNSTIFNISFPDDTYIASLTPEYIETVDKTWSYYSKQSNEFFKTLMDNDMTYVLYSSNDHKPLAWVTINEAGALTHLFCLEPFRGRGYAETVTKFACNDLLKKGRNVLAYTIEDNKGSQKLLDKIGFKKTFNEIVIQSPSDDTQKLEQALRSTKLIDWKQSFEVPFAPKHIMDCVRRIILEKNLKIDSLTFTETFMLDKSKSLFEDVRLPKELTFKLLSLEYVELVNSTWPHRYPGSSWYYELLTRANLGYGLFKESELIAWVYIKEMGALGHLYTVEEHRRKGYGELILKLISNILLKQGRYVVAFCVKGNTGAYKLYNKLGFERTDEIAWCTISHNNLTN</sequence>
<dbReference type="InterPro" id="IPR000182">
    <property type="entry name" value="GNAT_dom"/>
</dbReference>
<dbReference type="AlphaFoldDB" id="A0AAV1KMS3"/>
<dbReference type="PANTHER" id="PTHR15298">
    <property type="entry name" value="L-COA N-ACYLTRANSFERASE-RELATED"/>
    <property type="match status" value="1"/>
</dbReference>
<keyword evidence="4" id="KW-1185">Reference proteome</keyword>
<organism evidence="3 4">
    <name type="scientific">Parnassius mnemosyne</name>
    <name type="common">clouded apollo</name>
    <dbReference type="NCBI Taxonomy" id="213953"/>
    <lineage>
        <taxon>Eukaryota</taxon>
        <taxon>Metazoa</taxon>
        <taxon>Ecdysozoa</taxon>
        <taxon>Arthropoda</taxon>
        <taxon>Hexapoda</taxon>
        <taxon>Insecta</taxon>
        <taxon>Pterygota</taxon>
        <taxon>Neoptera</taxon>
        <taxon>Endopterygota</taxon>
        <taxon>Lepidoptera</taxon>
        <taxon>Glossata</taxon>
        <taxon>Ditrysia</taxon>
        <taxon>Papilionoidea</taxon>
        <taxon>Papilionidae</taxon>
        <taxon>Parnassiinae</taxon>
        <taxon>Parnassini</taxon>
        <taxon>Parnassius</taxon>
        <taxon>Driopa</taxon>
    </lineage>
</organism>
<dbReference type="Pfam" id="PF08445">
    <property type="entry name" value="FR47"/>
    <property type="match status" value="2"/>
</dbReference>
<name>A0AAV1KMS3_9NEOP</name>
<accession>A0AAV1KMS3</accession>
<dbReference type="CDD" id="cd04301">
    <property type="entry name" value="NAT_SF"/>
    <property type="match status" value="1"/>
</dbReference>
<proteinExistence type="inferred from homology"/>
<protein>
    <recommendedName>
        <fullName evidence="1">Glycine N-acyltransferase-like protein</fullName>
        <ecNumber evidence="1">2.3.1.-</ecNumber>
    </recommendedName>
</protein>
<dbReference type="PANTHER" id="PTHR15298:SF1">
    <property type="entry name" value="GLYCINE N-ACYLTRANSFERASE-LIKE PROTEIN"/>
    <property type="match status" value="1"/>
</dbReference>
<dbReference type="SUPFAM" id="SSF55729">
    <property type="entry name" value="Acyl-CoA N-acyltransferases (Nat)"/>
    <property type="match status" value="2"/>
</dbReference>
<dbReference type="InterPro" id="IPR010313">
    <property type="entry name" value="Glycine_N-acyltransferase"/>
</dbReference>
<comment type="similarity">
    <text evidence="1">Belongs to the glycine N-acyltransferase family.</text>
</comment>
<feature type="domain" description="N-acetyltransferase" evidence="2">
    <location>
        <begin position="145"/>
        <end position="294"/>
    </location>
</feature>
<evidence type="ECO:0000313" key="4">
    <source>
        <dbReference type="Proteomes" id="UP001314205"/>
    </source>
</evidence>
<gene>
    <name evidence="3" type="ORF">PARMNEM_LOCUS5627</name>
</gene>
<feature type="domain" description="N-acetyltransferase" evidence="2">
    <location>
        <begin position="350"/>
        <end position="479"/>
    </location>
</feature>
<dbReference type="EMBL" id="CAVLGL010000068">
    <property type="protein sequence ID" value="CAK1584361.1"/>
    <property type="molecule type" value="Genomic_DNA"/>
</dbReference>
<keyword evidence="1" id="KW-0808">Transferase</keyword>
<evidence type="ECO:0000256" key="1">
    <source>
        <dbReference type="RuleBase" id="RU368002"/>
    </source>
</evidence>